<name>A0ABR1L1Q1_9PEZI</name>
<protein>
    <recommendedName>
        <fullName evidence="5">Secreted protein</fullName>
    </recommendedName>
</protein>
<proteinExistence type="predicted"/>
<feature type="chain" id="PRO_5047363744" description="Secreted protein" evidence="2">
    <location>
        <begin position="19"/>
        <end position="201"/>
    </location>
</feature>
<evidence type="ECO:0008006" key="5">
    <source>
        <dbReference type="Google" id="ProtNLM"/>
    </source>
</evidence>
<sequence>MVFVSILLLGPLADQSHPDSQTHHGRPFCLCCTVLYVEAMERAGRLRKGPSRMAGSSISGAEKDGQNCSQNVQIKNTHPSFDPSNTTTHVHACTHSFMSLSAPPHCGCTAVPTALPCPALPCPAPLCPASSSRHHVYSDTRRFWCACSSVSALVRCWRLQSYNVVKSQPLRQNDHVVVKDIVVAVGFRCPKTTADCLCLEA</sequence>
<gene>
    <name evidence="3" type="ORF">IWZ03DRAFT_364672</name>
</gene>
<keyword evidence="4" id="KW-1185">Reference proteome</keyword>
<organism evidence="3 4">
    <name type="scientific">Phyllosticta citriasiana</name>
    <dbReference type="NCBI Taxonomy" id="595635"/>
    <lineage>
        <taxon>Eukaryota</taxon>
        <taxon>Fungi</taxon>
        <taxon>Dikarya</taxon>
        <taxon>Ascomycota</taxon>
        <taxon>Pezizomycotina</taxon>
        <taxon>Dothideomycetes</taxon>
        <taxon>Dothideomycetes incertae sedis</taxon>
        <taxon>Botryosphaeriales</taxon>
        <taxon>Phyllostictaceae</taxon>
        <taxon>Phyllosticta</taxon>
    </lineage>
</organism>
<evidence type="ECO:0000313" key="4">
    <source>
        <dbReference type="Proteomes" id="UP001363622"/>
    </source>
</evidence>
<evidence type="ECO:0000256" key="1">
    <source>
        <dbReference type="SAM" id="MobiDB-lite"/>
    </source>
</evidence>
<feature type="region of interest" description="Disordered" evidence="1">
    <location>
        <begin position="47"/>
        <end position="66"/>
    </location>
</feature>
<comment type="caution">
    <text evidence="3">The sequence shown here is derived from an EMBL/GenBank/DDBJ whole genome shotgun (WGS) entry which is preliminary data.</text>
</comment>
<keyword evidence="2" id="KW-0732">Signal</keyword>
<dbReference type="Proteomes" id="UP001363622">
    <property type="component" value="Unassembled WGS sequence"/>
</dbReference>
<accession>A0ABR1L1Q1</accession>
<evidence type="ECO:0000256" key="2">
    <source>
        <dbReference type="SAM" id="SignalP"/>
    </source>
</evidence>
<evidence type="ECO:0000313" key="3">
    <source>
        <dbReference type="EMBL" id="KAK7523468.1"/>
    </source>
</evidence>
<reference evidence="3 4" key="1">
    <citation type="submission" date="2024-04" db="EMBL/GenBank/DDBJ databases">
        <title>Phyllosticta paracitricarpa is synonymous to the EU quarantine fungus P. citricarpa based on phylogenomic analyses.</title>
        <authorList>
            <consortium name="Lawrence Berkeley National Laboratory"/>
            <person name="Van Ingen-Buijs V.A."/>
            <person name="Van Westerhoven A.C."/>
            <person name="Haridas S."/>
            <person name="Skiadas P."/>
            <person name="Martin F."/>
            <person name="Groenewald J.Z."/>
            <person name="Crous P.W."/>
            <person name="Seidl M.F."/>
        </authorList>
    </citation>
    <scope>NUCLEOTIDE SEQUENCE [LARGE SCALE GENOMIC DNA]</scope>
    <source>
        <strain evidence="3 4">CBS 123371</strain>
    </source>
</reference>
<dbReference type="EMBL" id="JBBPHU010000001">
    <property type="protein sequence ID" value="KAK7523468.1"/>
    <property type="molecule type" value="Genomic_DNA"/>
</dbReference>
<feature type="signal peptide" evidence="2">
    <location>
        <begin position="1"/>
        <end position="18"/>
    </location>
</feature>